<comment type="similarity">
    <text evidence="1 6">Belongs to the glycosyltransferase 37 family.</text>
</comment>
<comment type="subcellular location">
    <subcellularLocation>
        <location evidence="6">Golgi apparatus</location>
        <location evidence="6">Golgi stack membrane</location>
        <topology evidence="6">Single-pass type II membrane protein</topology>
    </subcellularLocation>
</comment>
<proteinExistence type="inferred from homology"/>
<keyword evidence="6" id="KW-0333">Golgi apparatus</keyword>
<dbReference type="InterPro" id="IPR004938">
    <property type="entry name" value="XG_FTase"/>
</dbReference>
<dbReference type="AlphaFoldDB" id="A0ABD1Y9U8"/>
<dbReference type="PANTHER" id="PTHR31889:SF86">
    <property type="entry name" value="FUCOSYLTRANSFERASE"/>
    <property type="match status" value="1"/>
</dbReference>
<dbReference type="Gene3D" id="3.40.50.11340">
    <property type="match status" value="1"/>
</dbReference>
<dbReference type="EC" id="2.4.1.-" evidence="6"/>
<name>A0ABD1Y9U8_9MARC</name>
<gene>
    <name evidence="7" type="ORF">R1flu_003737</name>
</gene>
<evidence type="ECO:0000256" key="1">
    <source>
        <dbReference type="ARBA" id="ARBA00010481"/>
    </source>
</evidence>
<keyword evidence="3 6" id="KW-0808">Transferase</keyword>
<evidence type="ECO:0000256" key="2">
    <source>
        <dbReference type="ARBA" id="ARBA00022676"/>
    </source>
</evidence>
<evidence type="ECO:0000256" key="6">
    <source>
        <dbReference type="RuleBase" id="RU367004"/>
    </source>
</evidence>
<dbReference type="Pfam" id="PF03254">
    <property type="entry name" value="XG_FTase"/>
    <property type="match status" value="2"/>
</dbReference>
<keyword evidence="5 6" id="KW-0961">Cell wall biogenesis/degradation</keyword>
<dbReference type="EMBL" id="JBHFFA010000006">
    <property type="protein sequence ID" value="KAL2623532.1"/>
    <property type="molecule type" value="Genomic_DNA"/>
</dbReference>
<keyword evidence="4" id="KW-0325">Glycoprotein</keyword>
<keyword evidence="6" id="KW-0812">Transmembrane</keyword>
<keyword evidence="6" id="KW-1133">Transmembrane helix</keyword>
<dbReference type="GO" id="GO:0071555">
    <property type="term" value="P:cell wall organization"/>
    <property type="evidence" value="ECO:0007669"/>
    <property type="project" value="UniProtKB-UniRule"/>
</dbReference>
<dbReference type="PANTHER" id="PTHR31889">
    <property type="entry name" value="FUCOSYLTRANSFERASE 2-RELATED"/>
    <property type="match status" value="1"/>
</dbReference>
<organism evidence="7 8">
    <name type="scientific">Riccia fluitans</name>
    <dbReference type="NCBI Taxonomy" id="41844"/>
    <lineage>
        <taxon>Eukaryota</taxon>
        <taxon>Viridiplantae</taxon>
        <taxon>Streptophyta</taxon>
        <taxon>Embryophyta</taxon>
        <taxon>Marchantiophyta</taxon>
        <taxon>Marchantiopsida</taxon>
        <taxon>Marchantiidae</taxon>
        <taxon>Marchantiales</taxon>
        <taxon>Ricciaceae</taxon>
        <taxon>Riccia</taxon>
    </lineage>
</organism>
<evidence type="ECO:0000313" key="8">
    <source>
        <dbReference type="Proteomes" id="UP001605036"/>
    </source>
</evidence>
<keyword evidence="8" id="KW-1185">Reference proteome</keyword>
<dbReference type="GO" id="GO:0032580">
    <property type="term" value="C:Golgi cisterna membrane"/>
    <property type="evidence" value="ECO:0007669"/>
    <property type="project" value="UniProtKB-SubCell"/>
</dbReference>
<comment type="function">
    <text evidence="6">May be involved in cell wall biosynthesis.</text>
</comment>
<reference evidence="7 8" key="1">
    <citation type="submission" date="2024-09" db="EMBL/GenBank/DDBJ databases">
        <title>Chromosome-scale assembly of Riccia fluitans.</title>
        <authorList>
            <person name="Paukszto L."/>
            <person name="Sawicki J."/>
            <person name="Karawczyk K."/>
            <person name="Piernik-Szablinska J."/>
            <person name="Szczecinska M."/>
            <person name="Mazdziarz M."/>
        </authorList>
    </citation>
    <scope>NUCLEOTIDE SEQUENCE [LARGE SCALE GENOMIC DNA]</scope>
    <source>
        <strain evidence="7">Rf_01</strain>
        <tissue evidence="7">Aerial parts of the thallus</tissue>
    </source>
</reference>
<feature type="transmembrane region" description="Helical" evidence="6">
    <location>
        <begin position="21"/>
        <end position="43"/>
    </location>
</feature>
<evidence type="ECO:0000256" key="5">
    <source>
        <dbReference type="ARBA" id="ARBA00023316"/>
    </source>
</evidence>
<sequence length="509" mass="58766">MSNWRLKSWDRGDRHWFKWSFKQLVAWILSISILYISFSAVIYQQWQIQATVNDNTHLNADEEQSKTSRTQDWMLLERIRGAVRAAGGLPGSRLSDLKMKEWEEQHSCKGRDPLLALWSKKENRSTDRATRRAMTRLLEEYSNLHRICTQGGNMSYVMDLYNQRENGTSKCKFLVVEFGVYGLGNRMLWLVSAYMYALLTQRVLLLDGRDTIHHILCDPFPEGTFWNPDQILPPEGLRRFSALSRPTRDGLQMPVLESLFPRRDPLTHLLRQIVHPVDPIWERVQVVQNMHFRNAKRVLGMQVRFRDGGGMYDSLNSVVNKKITDCALELDLIPSNAFNFKYLKDIEQNGGRPVVIFIASLQKGLVNHFREYYAPILEWQKQKGEEVVKVIQLSHYGFQPFHLDGDFQAFAELLMLSLVDEIFTSPLSTFGYVAQAYGGLRPLLIEFDPRRNTNCQRGQSSDGCYQQGVSKCTCPSEPELDRKPVIEILPYLQPCQDTEGLQLVPPSDV</sequence>
<protein>
    <recommendedName>
        <fullName evidence="6">Fucosyltransferase</fullName>
        <ecNumber evidence="6">2.4.1.-</ecNumber>
    </recommendedName>
</protein>
<dbReference type="Proteomes" id="UP001605036">
    <property type="component" value="Unassembled WGS sequence"/>
</dbReference>
<evidence type="ECO:0000256" key="4">
    <source>
        <dbReference type="ARBA" id="ARBA00023180"/>
    </source>
</evidence>
<keyword evidence="2 6" id="KW-0328">Glycosyltransferase</keyword>
<evidence type="ECO:0000256" key="3">
    <source>
        <dbReference type="ARBA" id="ARBA00022679"/>
    </source>
</evidence>
<keyword evidence="6" id="KW-0472">Membrane</keyword>
<comment type="caution">
    <text evidence="7">The sequence shown here is derived from an EMBL/GenBank/DDBJ whole genome shotgun (WGS) entry which is preliminary data.</text>
</comment>
<evidence type="ECO:0000313" key="7">
    <source>
        <dbReference type="EMBL" id="KAL2623532.1"/>
    </source>
</evidence>
<dbReference type="GO" id="GO:0016757">
    <property type="term" value="F:glycosyltransferase activity"/>
    <property type="evidence" value="ECO:0007669"/>
    <property type="project" value="UniProtKB-KW"/>
</dbReference>
<accession>A0ABD1Y9U8</accession>